<name>A0AAE0DPX6_9LECA</name>
<evidence type="ECO:0000256" key="6">
    <source>
        <dbReference type="SAM" id="MobiDB-lite"/>
    </source>
</evidence>
<dbReference type="Pfam" id="PF01189">
    <property type="entry name" value="Methyltr_RsmB-F"/>
    <property type="match status" value="1"/>
</dbReference>
<dbReference type="Pfam" id="PF21153">
    <property type="entry name" value="NSUN5_N"/>
    <property type="match status" value="1"/>
</dbReference>
<dbReference type="Gene3D" id="3.30.70.1170">
    <property type="entry name" value="Sun protein, domain 3"/>
    <property type="match status" value="1"/>
</dbReference>
<evidence type="ECO:0000256" key="2">
    <source>
        <dbReference type="ARBA" id="ARBA00022679"/>
    </source>
</evidence>
<reference evidence="8" key="1">
    <citation type="submission" date="2022-11" db="EMBL/GenBank/DDBJ databases">
        <title>Chromosomal genome sequence assembly and mating type (MAT) locus characterization of the leprose asexual lichenized fungus Lepraria neglecta (Nyl.) Erichsen.</title>
        <authorList>
            <person name="Allen J.L."/>
            <person name="Pfeffer B."/>
        </authorList>
    </citation>
    <scope>NUCLEOTIDE SEQUENCE</scope>
    <source>
        <strain evidence="8">Allen 5258</strain>
    </source>
</reference>
<feature type="region of interest" description="Disordered" evidence="6">
    <location>
        <begin position="368"/>
        <end position="393"/>
    </location>
</feature>
<dbReference type="PANTHER" id="PTHR22807">
    <property type="entry name" value="NOP2 YEAST -RELATED NOL1/NOP2/FMU SUN DOMAIN-CONTAINING"/>
    <property type="match status" value="1"/>
</dbReference>
<dbReference type="PANTHER" id="PTHR22807:SF4">
    <property type="entry name" value="28S RRNA (CYTOSINE-C(5))-METHYLTRANSFERASE"/>
    <property type="match status" value="1"/>
</dbReference>
<feature type="active site" description="Nucleophile" evidence="5">
    <location>
        <position position="440"/>
    </location>
</feature>
<dbReference type="GO" id="GO:0005730">
    <property type="term" value="C:nucleolus"/>
    <property type="evidence" value="ECO:0007669"/>
    <property type="project" value="TreeGrafter"/>
</dbReference>
<comment type="caution">
    <text evidence="8">The sequence shown here is derived from an EMBL/GenBank/DDBJ whole genome shotgun (WGS) entry which is preliminary data.</text>
</comment>
<proteinExistence type="inferred from homology"/>
<keyword evidence="3 5" id="KW-0949">S-adenosyl-L-methionine</keyword>
<dbReference type="GO" id="GO:0070475">
    <property type="term" value="P:rRNA base methylation"/>
    <property type="evidence" value="ECO:0007669"/>
    <property type="project" value="TreeGrafter"/>
</dbReference>
<keyword evidence="1 5" id="KW-0489">Methyltransferase</keyword>
<feature type="binding site" evidence="5">
    <location>
        <position position="340"/>
    </location>
    <ligand>
        <name>S-adenosyl-L-methionine</name>
        <dbReference type="ChEBI" id="CHEBI:59789"/>
    </ligand>
</feature>
<comment type="similarity">
    <text evidence="5">Belongs to the class I-like SAM-binding methyltransferase superfamily. RsmB/NOP family.</text>
</comment>
<evidence type="ECO:0000256" key="5">
    <source>
        <dbReference type="PROSITE-ProRule" id="PRU01023"/>
    </source>
</evidence>
<keyword evidence="9" id="KW-1185">Reference proteome</keyword>
<dbReference type="InterPro" id="IPR001678">
    <property type="entry name" value="MeTrfase_RsmB-F_NOP2_dom"/>
</dbReference>
<evidence type="ECO:0000256" key="1">
    <source>
        <dbReference type="ARBA" id="ARBA00022603"/>
    </source>
</evidence>
<evidence type="ECO:0000256" key="3">
    <source>
        <dbReference type="ARBA" id="ARBA00022691"/>
    </source>
</evidence>
<feature type="binding site" evidence="5">
    <location>
        <position position="320"/>
    </location>
    <ligand>
        <name>S-adenosyl-L-methionine</name>
        <dbReference type="ChEBI" id="CHEBI:59789"/>
    </ligand>
</feature>
<keyword evidence="2 5" id="KW-0808">Transferase</keyword>
<accession>A0AAE0DPX6</accession>
<keyword evidence="4 5" id="KW-0694">RNA-binding</keyword>
<evidence type="ECO:0000313" key="8">
    <source>
        <dbReference type="EMBL" id="KAK3178422.1"/>
    </source>
</evidence>
<organism evidence="8 9">
    <name type="scientific">Lepraria neglecta</name>
    <dbReference type="NCBI Taxonomy" id="209136"/>
    <lineage>
        <taxon>Eukaryota</taxon>
        <taxon>Fungi</taxon>
        <taxon>Dikarya</taxon>
        <taxon>Ascomycota</taxon>
        <taxon>Pezizomycotina</taxon>
        <taxon>Lecanoromycetes</taxon>
        <taxon>OSLEUM clade</taxon>
        <taxon>Lecanoromycetidae</taxon>
        <taxon>Lecanorales</taxon>
        <taxon>Lecanorineae</taxon>
        <taxon>Stereocaulaceae</taxon>
        <taxon>Lepraria</taxon>
    </lineage>
</organism>
<dbReference type="GO" id="GO:0003723">
    <property type="term" value="F:RNA binding"/>
    <property type="evidence" value="ECO:0007669"/>
    <property type="project" value="UniProtKB-UniRule"/>
</dbReference>
<feature type="domain" description="SAM-dependent MTase RsmB/NOP-type" evidence="7">
    <location>
        <begin position="152"/>
        <end position="527"/>
    </location>
</feature>
<dbReference type="PROSITE" id="PS51686">
    <property type="entry name" value="SAM_MT_RSMB_NOP"/>
    <property type="match status" value="1"/>
</dbReference>
<dbReference type="Pfam" id="PF21148">
    <property type="entry name" value="NSUN5_fdxn-like"/>
    <property type="match status" value="1"/>
</dbReference>
<protein>
    <recommendedName>
        <fullName evidence="7">SAM-dependent MTase RsmB/NOP-type domain-containing protein</fullName>
    </recommendedName>
</protein>
<dbReference type="SUPFAM" id="SSF53335">
    <property type="entry name" value="S-adenosyl-L-methionine-dependent methyltransferases"/>
    <property type="match status" value="1"/>
</dbReference>
<gene>
    <name evidence="8" type="ORF">OEA41_000557</name>
</gene>
<dbReference type="InterPro" id="IPR049560">
    <property type="entry name" value="MeTrfase_RsmB-F_NOP2_cat"/>
</dbReference>
<evidence type="ECO:0000256" key="4">
    <source>
        <dbReference type="ARBA" id="ARBA00022884"/>
    </source>
</evidence>
<dbReference type="InterPro" id="IPR049561">
    <property type="entry name" value="NSUN5_7_fdxn-like"/>
</dbReference>
<dbReference type="Gene3D" id="3.40.50.150">
    <property type="entry name" value="Vaccinia Virus protein VP39"/>
    <property type="match status" value="1"/>
</dbReference>
<dbReference type="Proteomes" id="UP001276659">
    <property type="component" value="Unassembled WGS sequence"/>
</dbReference>
<feature type="binding site" evidence="5">
    <location>
        <begin position="261"/>
        <end position="267"/>
    </location>
    <ligand>
        <name>S-adenosyl-L-methionine</name>
        <dbReference type="ChEBI" id="CHEBI:59789"/>
    </ligand>
</feature>
<dbReference type="PRINTS" id="PR02008">
    <property type="entry name" value="RCMTFAMILY"/>
</dbReference>
<dbReference type="FunFam" id="3.30.70.1170:FF:000006">
    <property type="entry name" value="NOL1/NOP2/Sun domain family protein"/>
    <property type="match status" value="1"/>
</dbReference>
<evidence type="ECO:0000259" key="7">
    <source>
        <dbReference type="PROSITE" id="PS51686"/>
    </source>
</evidence>
<dbReference type="InterPro" id="IPR029063">
    <property type="entry name" value="SAM-dependent_MTases_sf"/>
</dbReference>
<sequence length="553" mass="61259">MSLYYDAVALLVPSTDQAGSLKSRVFNSKHLKSPPKQVYALVSEASKWSSVVSEVVEKSQLLQLERKLSPNLALLLVHDLLLNKRGISAPSSHPLRTSVEKHKARLGAELTKTRLKRGLPSIEELRAYIEAGDAQAGHTANASTTFNSSQDGIAAKQWPHPRWVRVNTIKTTSEEQLKTTFAGYEHSTSLEQLLDNSSSRREKLLHVDKHIPNLLAFPPSADLSKTSAYTQGLIILQDKASCFPAYLLNLRPEDGDCVDACAAPGNKTTHLAAIMHERESAARKSTIYACERDKTRTLTLQQMVRIAGAEGLVKIKACQDFLRVDPKQPPWNGVGALLLDPSCSGSGIVGRDEVVKVVLPREAVIEVSKPQSKKRKRKPPVEAGRPIVDTPEIPEETPLKEDELPDQLSIRLTALSNFQLKLLLHAFEFPKARKITYSTCSIYAQENEHVVIKALDSPIAKRRGWRILQRHEKISGMKAWEIRGDLQACREVSEAEDVEKVAEACIRCEKGTKEGTQGFFVAAFVRDGEDQAAQELLEEEEEWEGLSDSSDGS</sequence>
<evidence type="ECO:0000313" key="9">
    <source>
        <dbReference type="Proteomes" id="UP001276659"/>
    </source>
</evidence>
<dbReference type="EMBL" id="JASNWA010000003">
    <property type="protein sequence ID" value="KAK3178422.1"/>
    <property type="molecule type" value="Genomic_DNA"/>
</dbReference>
<dbReference type="AlphaFoldDB" id="A0AAE0DPX6"/>
<dbReference type="InterPro" id="IPR048889">
    <property type="entry name" value="NSUN5_RCM1_N"/>
</dbReference>
<dbReference type="InterPro" id="IPR023267">
    <property type="entry name" value="RCMT"/>
</dbReference>
<feature type="binding site" evidence="5">
    <location>
        <position position="291"/>
    </location>
    <ligand>
        <name>S-adenosyl-L-methionine</name>
        <dbReference type="ChEBI" id="CHEBI:59789"/>
    </ligand>
</feature>
<dbReference type="GO" id="GO:0008173">
    <property type="term" value="F:RNA methyltransferase activity"/>
    <property type="evidence" value="ECO:0007669"/>
    <property type="project" value="InterPro"/>
</dbReference>